<protein>
    <submittedName>
        <fullName evidence="2">DUF3667 domain-containing protein</fullName>
    </submittedName>
</protein>
<keyword evidence="1" id="KW-0472">Membrane</keyword>
<organism evidence="2 3">
    <name type="scientific">Aliikangiella marina</name>
    <dbReference type="NCBI Taxonomy" id="1712262"/>
    <lineage>
        <taxon>Bacteria</taxon>
        <taxon>Pseudomonadati</taxon>
        <taxon>Pseudomonadota</taxon>
        <taxon>Gammaproteobacteria</taxon>
        <taxon>Oceanospirillales</taxon>
        <taxon>Pleioneaceae</taxon>
        <taxon>Aliikangiella</taxon>
    </lineage>
</organism>
<dbReference type="Pfam" id="PF12412">
    <property type="entry name" value="DUF3667"/>
    <property type="match status" value="1"/>
</dbReference>
<evidence type="ECO:0000313" key="3">
    <source>
        <dbReference type="Proteomes" id="UP000317839"/>
    </source>
</evidence>
<comment type="caution">
    <text evidence="2">The sequence shown here is derived from an EMBL/GenBank/DDBJ whole genome shotgun (WGS) entry which is preliminary data.</text>
</comment>
<dbReference type="EMBL" id="VIKR01000001">
    <property type="protein sequence ID" value="TQV77190.1"/>
    <property type="molecule type" value="Genomic_DNA"/>
</dbReference>
<feature type="transmembrane region" description="Helical" evidence="1">
    <location>
        <begin position="93"/>
        <end position="115"/>
    </location>
</feature>
<feature type="transmembrane region" description="Helical" evidence="1">
    <location>
        <begin position="180"/>
        <end position="203"/>
    </location>
</feature>
<keyword evidence="3" id="KW-1185">Reference proteome</keyword>
<evidence type="ECO:0000313" key="2">
    <source>
        <dbReference type="EMBL" id="TQV77190.1"/>
    </source>
</evidence>
<gene>
    <name evidence="2" type="ORF">FLL45_04380</name>
</gene>
<feature type="transmembrane region" description="Helical" evidence="1">
    <location>
        <begin position="149"/>
        <end position="168"/>
    </location>
</feature>
<dbReference type="InterPro" id="IPR022134">
    <property type="entry name" value="DUF3667"/>
</dbReference>
<feature type="transmembrane region" description="Helical" evidence="1">
    <location>
        <begin position="238"/>
        <end position="261"/>
    </location>
</feature>
<sequence>MKIIIKHCFWDILRVVTSCKNCGNTLAGKFCSHCGQKNTVDRINFKYLSQQFTTDVLQFERGFLYTIASLFYRPGQVINDYINGKRAPYTKPFSYLVVIIAIYIYLSITFGFGTIMQDLLTGIQNGLTNEERESPSTIVSVLSWFNSHYIASVLVSVPFFALATRLAFYKSALNLYEHFVLNLYLSCQRMIIYAILGPLSLLWKGFEPIPVVFSLLYTIFAYFQIFNQFSLKRRTISILATYLIFTTLALLLLVSITVLHIEFLASD</sequence>
<dbReference type="Proteomes" id="UP000317839">
    <property type="component" value="Unassembled WGS sequence"/>
</dbReference>
<keyword evidence="1" id="KW-0812">Transmembrane</keyword>
<name>A0A545TIY9_9GAMM</name>
<reference evidence="2 3" key="1">
    <citation type="submission" date="2019-06" db="EMBL/GenBank/DDBJ databases">
        <title>Draft genome of Aliikangiella marina GYP-15.</title>
        <authorList>
            <person name="Wang G."/>
        </authorList>
    </citation>
    <scope>NUCLEOTIDE SEQUENCE [LARGE SCALE GENOMIC DNA]</scope>
    <source>
        <strain evidence="2 3">GYP-15</strain>
    </source>
</reference>
<dbReference type="OrthoDB" id="9111327at2"/>
<feature type="transmembrane region" description="Helical" evidence="1">
    <location>
        <begin position="209"/>
        <end position="226"/>
    </location>
</feature>
<accession>A0A545TIY9</accession>
<evidence type="ECO:0000256" key="1">
    <source>
        <dbReference type="SAM" id="Phobius"/>
    </source>
</evidence>
<proteinExistence type="predicted"/>
<keyword evidence="1" id="KW-1133">Transmembrane helix</keyword>
<dbReference type="AlphaFoldDB" id="A0A545TIY9"/>